<dbReference type="Proteomes" id="UP001597425">
    <property type="component" value="Unassembled WGS sequence"/>
</dbReference>
<accession>A0ABW5EDB8</accession>
<organism evidence="2 3">
    <name type="scientific">Microbulbifer halophilus</name>
    <dbReference type="NCBI Taxonomy" id="453963"/>
    <lineage>
        <taxon>Bacteria</taxon>
        <taxon>Pseudomonadati</taxon>
        <taxon>Pseudomonadota</taxon>
        <taxon>Gammaproteobacteria</taxon>
        <taxon>Cellvibrionales</taxon>
        <taxon>Microbulbiferaceae</taxon>
        <taxon>Microbulbifer</taxon>
    </lineage>
</organism>
<evidence type="ECO:0000313" key="3">
    <source>
        <dbReference type="Proteomes" id="UP001597425"/>
    </source>
</evidence>
<evidence type="ECO:0000256" key="1">
    <source>
        <dbReference type="SAM" id="Phobius"/>
    </source>
</evidence>
<feature type="transmembrane region" description="Helical" evidence="1">
    <location>
        <begin position="71"/>
        <end position="89"/>
    </location>
</feature>
<keyword evidence="1" id="KW-0472">Membrane</keyword>
<keyword evidence="3" id="KW-1185">Reference proteome</keyword>
<proteinExistence type="predicted"/>
<gene>
    <name evidence="2" type="ORF">ACFSKX_13555</name>
</gene>
<keyword evidence="1" id="KW-0812">Transmembrane</keyword>
<feature type="transmembrane region" description="Helical" evidence="1">
    <location>
        <begin position="41"/>
        <end position="59"/>
    </location>
</feature>
<name>A0ABW5EDB8_9GAMM</name>
<dbReference type="RefSeq" id="WP_265722037.1">
    <property type="nucleotide sequence ID" value="NZ_JAPIVK010000017.1"/>
</dbReference>
<comment type="caution">
    <text evidence="2">The sequence shown here is derived from an EMBL/GenBank/DDBJ whole genome shotgun (WGS) entry which is preliminary data.</text>
</comment>
<evidence type="ECO:0000313" key="2">
    <source>
        <dbReference type="EMBL" id="MFD2311447.1"/>
    </source>
</evidence>
<keyword evidence="1" id="KW-1133">Transmembrane helix</keyword>
<protein>
    <submittedName>
        <fullName evidence="2">Uncharacterized protein</fullName>
    </submittedName>
</protein>
<dbReference type="EMBL" id="JBHUJD010000017">
    <property type="protein sequence ID" value="MFD2311447.1"/>
    <property type="molecule type" value="Genomic_DNA"/>
</dbReference>
<reference evidence="3" key="1">
    <citation type="journal article" date="2019" name="Int. J. Syst. Evol. Microbiol.">
        <title>The Global Catalogue of Microorganisms (GCM) 10K type strain sequencing project: providing services to taxonomists for standard genome sequencing and annotation.</title>
        <authorList>
            <consortium name="The Broad Institute Genomics Platform"/>
            <consortium name="The Broad Institute Genome Sequencing Center for Infectious Disease"/>
            <person name="Wu L."/>
            <person name="Ma J."/>
        </authorList>
    </citation>
    <scope>NUCLEOTIDE SEQUENCE [LARGE SCALE GENOMIC DNA]</scope>
    <source>
        <strain evidence="3">KCTC 12848</strain>
    </source>
</reference>
<sequence>MKKILLYAGFSVFALLFILLVMREAIIFPGRYGGNASVVDGMGVILIAVLPLMIAVTFLLEAHWPHIARRIGGGVLLSGFLVSFIGFMIG</sequence>